<dbReference type="PANTHER" id="PTHR37813:SF1">
    <property type="entry name" value="FELS-2 PROPHAGE PROTEIN"/>
    <property type="match status" value="1"/>
</dbReference>
<evidence type="ECO:0000313" key="6">
    <source>
        <dbReference type="EMBL" id="PZW28405.1"/>
    </source>
</evidence>
<reference evidence="6 7" key="1">
    <citation type="submission" date="2018-06" db="EMBL/GenBank/DDBJ databases">
        <title>Genomic Encyclopedia of Archaeal and Bacterial Type Strains, Phase II (KMG-II): from individual species to whole genera.</title>
        <authorList>
            <person name="Goeker M."/>
        </authorList>
    </citation>
    <scope>NUCLEOTIDE SEQUENCE [LARGE SCALE GENOMIC DNA]</scope>
    <source>
        <strain evidence="6 7">ATCC BAA-1881</strain>
    </source>
</reference>
<sequence length="1293" mass="136461">MSEARVGLRVFLEDSASDGFQQLQREIREVKQELEELERAMHSAVAAFGDLDTKTSNLVSAQKRLADATQQAYREQHNLLRALNDLTSETRKLETAVDKTSSQLRTLGDSAQSTSNDINSLTRQTDLATVSLRTQGDEARDAASETKHLENAIKEAAKAESKLGTAAGKANSKIEEQGNKSSVAAREKRKLGDAAIDAGIGEEELSRAAKDAATSLSKSGSEARRASIAMRSYAASTLSATSASRSLASATTSAAGAHTTAAGAVGAHALSLHKLTEAVDFLDDVGEVAGPIITFMWEALAKASETSMEFDEALSSLADHANLSASQTALLKTQIEELSHASTFSATDIAKSFDLLAQRQNSLTDALNKGLGQAIINLAAATNTELEPATELMNTALETFGLNAQNATDIADMFYLANRNGVRDITDLNDSMESLGGYVKTLHISFNGYLGTISALASSGIPNLSTATDVLSGFLKSLVAPSDKAVKALSDLGLIEVNTAVDGVEELNNKIESLGGSKVHIENTATSLLALYDTAEKMGALDSDKSFFEWAESIGALDSKFFDLNGNLKPLPELIRLVGDSMKGLPDADKISKLSQIFGVDTSQAAQLANMDPSKALNLSNQMGQQKDGVQSQAVVKAAQDWEHLHNVLQRTKGELSNVLAIMGTPINAALTPLLTVFNNMLVSLQRLSPEARTFIGTFLTVAAVLTPLLLIVGIMAVMLSLMGPWVPLFAGVAAGIALVATGAGLFAAHWGALAPVLQKTVAALKPFAPALAFAGVAIAGFLPFAGGLTKAIAASKWTSLSGMAEGLARVAGSLTRIVAHPISSITSLATGIGKLASSGWAGIDKGMALLATGIERLAIQAVTAVPSVIAFGVPFLAIAAVIAILALGFFVLWQRLGGLQGVIKTFKPLWDGIVSSFQNVLKVVQQLWQQGIQQLQQRFQQLQTSLNSVKPAIAGVATVLGAILTVIISVGGGIIHGLIGAIAPAFALIMNLVNSVFQVFTGMIQFFMGIWSIIQGIFTGNSELIQAGWELLWTGVQNIVMGIWNGLVSWFTGLAGIVLGIISGFIKGFIDFFTQLWMKLVGNSIVPDVVRAIIKWISDMPGQVLGKIGAFVSQMIGKFGEMANQAKGKAGELVNNVTSTIQGLGSKLLEAGQNAIHMFADGIRNAAGAVTDAISNVAGKVKEFLGFNSPPKGGPLSNSDTYMPIMMSMYARGIQDHKPMLLSAVEDVVTGMHTTFTSPKLTHMGYQNAFEARFGNMNFNLSVNLDGKQIAGAVATQVVAPIRLNGLHRAWR</sequence>
<dbReference type="OrthoDB" id="3404808at2"/>
<feature type="transmembrane region" description="Helical" evidence="4">
    <location>
        <begin position="1001"/>
        <end position="1019"/>
    </location>
</feature>
<protein>
    <submittedName>
        <fullName evidence="6">TP901 family phage tail tape measure protein</fullName>
    </submittedName>
</protein>
<feature type="coiled-coil region" evidence="2">
    <location>
        <begin position="13"/>
        <end position="103"/>
    </location>
</feature>
<keyword evidence="4" id="KW-0812">Transmembrane</keyword>
<dbReference type="NCBIfam" id="TIGR01760">
    <property type="entry name" value="tape_meas_TP901"/>
    <property type="match status" value="2"/>
</dbReference>
<dbReference type="InterPro" id="IPR010090">
    <property type="entry name" value="Phage_tape_meas"/>
</dbReference>
<keyword evidence="4" id="KW-0472">Membrane</keyword>
<feature type="transmembrane region" description="Helical" evidence="4">
    <location>
        <begin position="726"/>
        <end position="751"/>
    </location>
</feature>
<feature type="transmembrane region" description="Helical" evidence="4">
    <location>
        <begin position="659"/>
        <end position="683"/>
    </location>
</feature>
<comment type="caution">
    <text evidence="6">The sequence shown here is derived from an EMBL/GenBank/DDBJ whole genome shotgun (WGS) entry which is preliminary data.</text>
</comment>
<keyword evidence="2" id="KW-0175">Coiled coil</keyword>
<keyword evidence="4" id="KW-1133">Transmembrane helix</keyword>
<feature type="transmembrane region" description="Helical" evidence="4">
    <location>
        <begin position="949"/>
        <end position="969"/>
    </location>
</feature>
<dbReference type="Pfam" id="PF10145">
    <property type="entry name" value="PhageMin_Tail"/>
    <property type="match status" value="1"/>
</dbReference>
<accession>A0A326UEE6</accession>
<gene>
    <name evidence="6" type="ORF">EI42_03159</name>
</gene>
<feature type="transmembrane region" description="Helical" evidence="4">
    <location>
        <begin position="975"/>
        <end position="994"/>
    </location>
</feature>
<dbReference type="EMBL" id="QKUF01000010">
    <property type="protein sequence ID" value="PZW28405.1"/>
    <property type="molecule type" value="Genomic_DNA"/>
</dbReference>
<evidence type="ECO:0000256" key="3">
    <source>
        <dbReference type="SAM" id="MobiDB-lite"/>
    </source>
</evidence>
<feature type="region of interest" description="Disordered" evidence="3">
    <location>
        <begin position="164"/>
        <end position="187"/>
    </location>
</feature>
<name>A0A326UEE6_THEHA</name>
<evidence type="ECO:0000256" key="2">
    <source>
        <dbReference type="SAM" id="Coils"/>
    </source>
</evidence>
<keyword evidence="1" id="KW-1188">Viral release from host cell</keyword>
<feature type="transmembrane region" description="Helical" evidence="4">
    <location>
        <begin position="695"/>
        <end position="720"/>
    </location>
</feature>
<feature type="transmembrane region" description="Helical" evidence="4">
    <location>
        <begin position="1048"/>
        <end position="1071"/>
    </location>
</feature>
<keyword evidence="7" id="KW-1185">Reference proteome</keyword>
<dbReference type="PANTHER" id="PTHR37813">
    <property type="entry name" value="FELS-2 PROPHAGE PROTEIN"/>
    <property type="match status" value="1"/>
</dbReference>
<feature type="domain" description="Phage tail tape measure protein" evidence="5">
    <location>
        <begin position="334"/>
        <end position="599"/>
    </location>
</feature>
<evidence type="ECO:0000313" key="7">
    <source>
        <dbReference type="Proteomes" id="UP000248806"/>
    </source>
</evidence>
<evidence type="ECO:0000256" key="1">
    <source>
        <dbReference type="ARBA" id="ARBA00022612"/>
    </source>
</evidence>
<dbReference type="RefSeq" id="WP_111323543.1">
    <property type="nucleotide sequence ID" value="NZ_BIFX01000001.1"/>
</dbReference>
<evidence type="ECO:0000259" key="5">
    <source>
        <dbReference type="Pfam" id="PF10145"/>
    </source>
</evidence>
<feature type="transmembrane region" description="Helical" evidence="4">
    <location>
        <begin position="772"/>
        <end position="794"/>
    </location>
</feature>
<feature type="transmembrane region" description="Helical" evidence="4">
    <location>
        <begin position="869"/>
        <end position="894"/>
    </location>
</feature>
<organism evidence="6 7">
    <name type="scientific">Thermosporothrix hazakensis</name>
    <dbReference type="NCBI Taxonomy" id="644383"/>
    <lineage>
        <taxon>Bacteria</taxon>
        <taxon>Bacillati</taxon>
        <taxon>Chloroflexota</taxon>
        <taxon>Ktedonobacteria</taxon>
        <taxon>Ktedonobacterales</taxon>
        <taxon>Thermosporotrichaceae</taxon>
        <taxon>Thermosporothrix</taxon>
    </lineage>
</organism>
<proteinExistence type="predicted"/>
<dbReference type="Proteomes" id="UP000248806">
    <property type="component" value="Unassembled WGS sequence"/>
</dbReference>
<evidence type="ECO:0000256" key="4">
    <source>
        <dbReference type="SAM" id="Phobius"/>
    </source>
</evidence>